<gene>
    <name evidence="2" type="ORF">HARCEL1_09920</name>
</gene>
<evidence type="ECO:0000313" key="3">
    <source>
        <dbReference type="Proteomes" id="UP000244727"/>
    </source>
</evidence>
<accession>A0A2R4X2J1</accession>
<reference evidence="2 3" key="1">
    <citation type="submission" date="2018-04" db="EMBL/GenBank/DDBJ databases">
        <title>Halococcoides cellulosivorans gen. nov., sp. nov., an extremely halophilic cellulose-utilizing haloarchaeon from hypersaline lakes.</title>
        <authorList>
            <person name="Sorokin D.Y."/>
            <person name="Toshchakov S.V."/>
            <person name="Samarov N.I."/>
            <person name="Korzhenkov A."/>
            <person name="Kublanov I.V."/>
        </authorList>
    </citation>
    <scope>NUCLEOTIDE SEQUENCE [LARGE SCALE GENOMIC DNA]</scope>
    <source>
        <strain evidence="2 3">HArcel1</strain>
    </source>
</reference>
<dbReference type="RefSeq" id="WP_108383010.1">
    <property type="nucleotide sequence ID" value="NZ_CP028858.1"/>
</dbReference>
<feature type="region of interest" description="Disordered" evidence="1">
    <location>
        <begin position="20"/>
        <end position="41"/>
    </location>
</feature>
<dbReference type="InterPro" id="IPR055517">
    <property type="entry name" value="DUF7091"/>
</dbReference>
<dbReference type="Pfam" id="PF23367">
    <property type="entry name" value="DUF7091"/>
    <property type="match status" value="1"/>
</dbReference>
<dbReference type="AlphaFoldDB" id="A0A2R4X2J1"/>
<name>A0A2R4X2J1_9EURY</name>
<dbReference type="EMBL" id="CP028858">
    <property type="protein sequence ID" value="AWB28002.1"/>
    <property type="molecule type" value="Genomic_DNA"/>
</dbReference>
<evidence type="ECO:0000313" key="2">
    <source>
        <dbReference type="EMBL" id="AWB28002.1"/>
    </source>
</evidence>
<protein>
    <submittedName>
        <fullName evidence="2">Uncharacterized protein</fullName>
    </submittedName>
</protein>
<keyword evidence="3" id="KW-1185">Reference proteome</keyword>
<proteinExistence type="predicted"/>
<organism evidence="2 3">
    <name type="scientific">Halococcoides cellulosivorans</name>
    <dbReference type="NCBI Taxonomy" id="1679096"/>
    <lineage>
        <taxon>Archaea</taxon>
        <taxon>Methanobacteriati</taxon>
        <taxon>Methanobacteriota</taxon>
        <taxon>Stenosarchaea group</taxon>
        <taxon>Halobacteria</taxon>
        <taxon>Halobacteriales</taxon>
        <taxon>Haloarculaceae</taxon>
        <taxon>Halococcoides</taxon>
    </lineage>
</organism>
<dbReference type="Proteomes" id="UP000244727">
    <property type="component" value="Chromosome"/>
</dbReference>
<dbReference type="KEGG" id="harc:HARCEL1_09920"/>
<evidence type="ECO:0000256" key="1">
    <source>
        <dbReference type="SAM" id="MobiDB-lite"/>
    </source>
</evidence>
<sequence length="93" mass="10625">MGALPDWLREHARSAGRRLEETRRAFEEGQERSRQNRPDAERIGLVCRRHAERREVDLDGAGRPACFEAGHPDCEGCLADLDAGRLERWSPED</sequence>
<dbReference type="GeneID" id="36512825"/>